<dbReference type="Gene3D" id="1.10.10.10">
    <property type="entry name" value="Winged helix-like DNA-binding domain superfamily/Winged helix DNA-binding domain"/>
    <property type="match status" value="1"/>
</dbReference>
<evidence type="ECO:0000259" key="2">
    <source>
        <dbReference type="PROSITE" id="PS50995"/>
    </source>
</evidence>
<dbReference type="InterPro" id="IPR052526">
    <property type="entry name" value="HTH-type_Bedaq_tolerance"/>
</dbReference>
<evidence type="ECO:0000313" key="4">
    <source>
        <dbReference type="Proteomes" id="UP000539146"/>
    </source>
</evidence>
<dbReference type="PANTHER" id="PTHR39515:SF2">
    <property type="entry name" value="HTH-TYPE TRANSCRIPTIONAL REGULATOR RV0880"/>
    <property type="match status" value="1"/>
</dbReference>
<dbReference type="Proteomes" id="UP000539146">
    <property type="component" value="Unassembled WGS sequence"/>
</dbReference>
<name>A0A850DX66_9MICO</name>
<dbReference type="PROSITE" id="PS50995">
    <property type="entry name" value="HTH_MARR_2"/>
    <property type="match status" value="1"/>
</dbReference>
<feature type="compositionally biased region" description="Low complexity" evidence="1">
    <location>
        <begin position="153"/>
        <end position="187"/>
    </location>
</feature>
<protein>
    <submittedName>
        <fullName evidence="3">MarR family transcriptional regulator</fullName>
    </submittedName>
</protein>
<dbReference type="InterPro" id="IPR000835">
    <property type="entry name" value="HTH_MarR-typ"/>
</dbReference>
<feature type="region of interest" description="Disordered" evidence="1">
    <location>
        <begin position="145"/>
        <end position="187"/>
    </location>
</feature>
<dbReference type="GO" id="GO:0003700">
    <property type="term" value="F:DNA-binding transcription factor activity"/>
    <property type="evidence" value="ECO:0007669"/>
    <property type="project" value="InterPro"/>
</dbReference>
<dbReference type="InterPro" id="IPR036388">
    <property type="entry name" value="WH-like_DNA-bd_sf"/>
</dbReference>
<evidence type="ECO:0000313" key="3">
    <source>
        <dbReference type="EMBL" id="NUU29028.1"/>
    </source>
</evidence>
<sequence length="187" mass="19291">MESTRAQTIETLLVSVNRLIRAAAQATGNPTSAAVWRTLGILETDQPLRLGELAALSRVAQPTMTRLVTGMLADGLVTRTVDPDDSRGQLIAITPAGHDRLVTWRATITETVGPVFADLDDDEWDVLHDAAAVIASRVAVPLAVPPPGGPGAGPSSTALSSRASGAAPSSTSPSPTSPSSTRSEIHA</sequence>
<reference evidence="3 4" key="1">
    <citation type="submission" date="2020-05" db="EMBL/GenBank/DDBJ databases">
        <title>Genome Sequencing of Type Strains.</title>
        <authorList>
            <person name="Lemaire J.F."/>
            <person name="Inderbitzin P."/>
            <person name="Gregorio O.A."/>
            <person name="Collins S.B."/>
            <person name="Wespe N."/>
            <person name="Knight-Connoni V."/>
        </authorList>
    </citation>
    <scope>NUCLEOTIDE SEQUENCE [LARGE SCALE GENOMIC DNA]</scope>
    <source>
        <strain evidence="3 4">DSM 20512</strain>
    </source>
</reference>
<dbReference type="PANTHER" id="PTHR39515">
    <property type="entry name" value="CONSERVED PROTEIN"/>
    <property type="match status" value="1"/>
</dbReference>
<gene>
    <name evidence="3" type="ORF">HP467_13050</name>
</gene>
<proteinExistence type="predicted"/>
<organism evidence="3 4">
    <name type="scientific">Curtobacterium citreum</name>
    <dbReference type="NCBI Taxonomy" id="2036"/>
    <lineage>
        <taxon>Bacteria</taxon>
        <taxon>Bacillati</taxon>
        <taxon>Actinomycetota</taxon>
        <taxon>Actinomycetes</taxon>
        <taxon>Micrococcales</taxon>
        <taxon>Microbacteriaceae</taxon>
        <taxon>Curtobacterium</taxon>
    </lineage>
</organism>
<dbReference type="SUPFAM" id="SSF46785">
    <property type="entry name" value="Winged helix' DNA-binding domain"/>
    <property type="match status" value="1"/>
</dbReference>
<dbReference type="SMART" id="SM00347">
    <property type="entry name" value="HTH_MARR"/>
    <property type="match status" value="1"/>
</dbReference>
<evidence type="ECO:0000256" key="1">
    <source>
        <dbReference type="SAM" id="MobiDB-lite"/>
    </source>
</evidence>
<dbReference type="Pfam" id="PF01047">
    <property type="entry name" value="MarR"/>
    <property type="match status" value="1"/>
</dbReference>
<dbReference type="EMBL" id="JABMCG010000117">
    <property type="protein sequence ID" value="NUU29028.1"/>
    <property type="molecule type" value="Genomic_DNA"/>
</dbReference>
<accession>A0A850DX66</accession>
<comment type="caution">
    <text evidence="3">The sequence shown here is derived from an EMBL/GenBank/DDBJ whole genome shotgun (WGS) entry which is preliminary data.</text>
</comment>
<dbReference type="AlphaFoldDB" id="A0A850DX66"/>
<feature type="domain" description="HTH marR-type" evidence="2">
    <location>
        <begin position="1"/>
        <end position="136"/>
    </location>
</feature>
<dbReference type="RefSeq" id="WP_175326436.1">
    <property type="nucleotide sequence ID" value="NZ_BAAAWP010000001.1"/>
</dbReference>
<dbReference type="InterPro" id="IPR036390">
    <property type="entry name" value="WH_DNA-bd_sf"/>
</dbReference>